<dbReference type="OrthoDB" id="3174978at2"/>
<proteinExistence type="predicted"/>
<dbReference type="RefSeq" id="WP_087464407.1">
    <property type="nucleotide sequence ID" value="NZ_CP021425.1"/>
</dbReference>
<reference evidence="2 3" key="1">
    <citation type="submission" date="2017-05" db="EMBL/GenBank/DDBJ databases">
        <title>Genomic insights into alkan degradation activity of Oleiphilus messinensis.</title>
        <authorList>
            <person name="Kozyavkin S.A."/>
            <person name="Slesarev A.I."/>
            <person name="Golyshin P.N."/>
            <person name="Korzhenkov A."/>
            <person name="Golyshina O.N."/>
            <person name="Toshchakov S.V."/>
        </authorList>
    </citation>
    <scope>NUCLEOTIDE SEQUENCE [LARGE SCALE GENOMIC DNA]</scope>
    <source>
        <strain evidence="2 3">ME102</strain>
    </source>
</reference>
<evidence type="ECO:0000313" key="3">
    <source>
        <dbReference type="Proteomes" id="UP000196027"/>
    </source>
</evidence>
<dbReference type="KEGG" id="ome:OLMES_1862"/>
<keyword evidence="1" id="KW-0175">Coiled coil</keyword>
<evidence type="ECO:0000256" key="1">
    <source>
        <dbReference type="SAM" id="Coils"/>
    </source>
</evidence>
<accession>A0A1Y0I843</accession>
<gene>
    <name evidence="2" type="ORF">OLMES_1862</name>
</gene>
<dbReference type="EMBL" id="CP021425">
    <property type="protein sequence ID" value="ARU55936.1"/>
    <property type="molecule type" value="Genomic_DNA"/>
</dbReference>
<protein>
    <submittedName>
        <fullName evidence="2">Metalloendopeptidase</fullName>
    </submittedName>
</protein>
<dbReference type="AlphaFoldDB" id="A0A1Y0I843"/>
<sequence length="185" mass="21253">MTENSSKFNKPEKATKAYNRVVERLESSLADLELRTWETLKEELDQAIEFEQDVAELSKEELSLLGAYIRRDLQNLKHFMAETGEGVSEWVKTDAAVIERSVMELLFSIADKTTVDQVQLKHKLEHDHSTYMVGEIASAGMLRCGDCGYMMCLTQTSVIEPCHECGNQYFKRVTSRWPKSEEDNY</sequence>
<keyword evidence="3" id="KW-1185">Reference proteome</keyword>
<dbReference type="Pfam" id="PF07295">
    <property type="entry name" value="DUF1451"/>
    <property type="match status" value="1"/>
</dbReference>
<dbReference type="InterPro" id="IPR009912">
    <property type="entry name" value="DUF1451"/>
</dbReference>
<feature type="coiled-coil region" evidence="1">
    <location>
        <begin position="15"/>
        <end position="61"/>
    </location>
</feature>
<name>A0A1Y0I843_9GAMM</name>
<evidence type="ECO:0000313" key="2">
    <source>
        <dbReference type="EMBL" id="ARU55936.1"/>
    </source>
</evidence>
<organism evidence="2 3">
    <name type="scientific">Oleiphilus messinensis</name>
    <dbReference type="NCBI Taxonomy" id="141451"/>
    <lineage>
        <taxon>Bacteria</taxon>
        <taxon>Pseudomonadati</taxon>
        <taxon>Pseudomonadota</taxon>
        <taxon>Gammaproteobacteria</taxon>
        <taxon>Oceanospirillales</taxon>
        <taxon>Oleiphilaceae</taxon>
        <taxon>Oleiphilus</taxon>
    </lineage>
</organism>
<dbReference type="Proteomes" id="UP000196027">
    <property type="component" value="Chromosome"/>
</dbReference>